<feature type="region of interest" description="Disordered" evidence="5">
    <location>
        <begin position="363"/>
        <end position="399"/>
    </location>
</feature>
<keyword evidence="3" id="KW-0328">Glycosyltransferase</keyword>
<feature type="domain" description="Glycosyltransferase 2-like" evidence="6">
    <location>
        <begin position="89"/>
        <end position="193"/>
    </location>
</feature>
<dbReference type="Gene3D" id="3.90.550.10">
    <property type="entry name" value="Spore Coat Polysaccharide Biosynthesis Protein SpsA, Chain A"/>
    <property type="match status" value="1"/>
</dbReference>
<evidence type="ECO:0000256" key="3">
    <source>
        <dbReference type="ARBA" id="ARBA00022676"/>
    </source>
</evidence>
<keyword evidence="4" id="KW-0808">Transferase</keyword>
<dbReference type="InterPro" id="IPR001173">
    <property type="entry name" value="Glyco_trans_2-like"/>
</dbReference>
<reference evidence="7 8" key="1">
    <citation type="journal article" date="2019" name="Int. J. Syst. Evol. Microbiol.">
        <title>The Global Catalogue of Microorganisms (GCM) 10K type strain sequencing project: providing services to taxonomists for standard genome sequencing and annotation.</title>
        <authorList>
            <consortium name="The Broad Institute Genomics Platform"/>
            <consortium name="The Broad Institute Genome Sequencing Center for Infectious Disease"/>
            <person name="Wu L."/>
            <person name="Ma J."/>
        </authorList>
    </citation>
    <scope>NUCLEOTIDE SEQUENCE [LARGE SCALE GENOMIC DNA]</scope>
    <source>
        <strain evidence="7 8">JCM 11896</strain>
    </source>
</reference>
<comment type="similarity">
    <text evidence="2">Belongs to the glycosyltransferase 2 family.</text>
</comment>
<dbReference type="EMBL" id="BAAAJK010000004">
    <property type="protein sequence ID" value="GAA1382007.1"/>
    <property type="molecule type" value="Genomic_DNA"/>
</dbReference>
<dbReference type="PANTHER" id="PTHR43179:SF12">
    <property type="entry name" value="GALACTOFURANOSYLTRANSFERASE GLFT2"/>
    <property type="match status" value="1"/>
</dbReference>
<dbReference type="Pfam" id="PF00535">
    <property type="entry name" value="Glycos_transf_2"/>
    <property type="match status" value="1"/>
</dbReference>
<evidence type="ECO:0000256" key="4">
    <source>
        <dbReference type="ARBA" id="ARBA00022679"/>
    </source>
</evidence>
<evidence type="ECO:0000256" key="5">
    <source>
        <dbReference type="SAM" id="MobiDB-lite"/>
    </source>
</evidence>
<sequence>MPDRPPGPIWVGETAHRRGPGGPPGAGLHVPPRFTTARLLVTDAGLPVGQVDVPLIGGRASAGEIGRATAAVVAATPPEPPPTSDEPMTVVVATRGRPESVRRCLAAILAGDHAAVTVLVVDNDPPDGSTRDVVAAFGDERVRYVHELRRGVSVGRNRGLAEARTEVVAFTDDDTEPDRRWASRIAGAFAADPGLTGLSGPVLAARLDTPQERAADVALAWNKGFAPRRFRLDDPPSDSPVFPFSPGLFGIGANLAVRARRVRELGGFDEALGPGRPTRGGEDIELLVRIVLDGGTLGYLPAAYVWHHHRPSDGELRDQLGGYALGLGAFLGKVALDGRARRLALRRFPAGIARLREIVRRESAGAGDAPEPEPAAGAVVPGPAPAGGDAGAADAAPGAGPSAVAVAEVAEVPADPEERRHETVALPDGAAARKLRGLAGGPVLYLRTRRQVLAEGGSCPPLTAPDRN</sequence>
<keyword evidence="8" id="KW-1185">Reference proteome</keyword>
<dbReference type="RefSeq" id="WP_344018514.1">
    <property type="nucleotide sequence ID" value="NZ_BAAAJK010000004.1"/>
</dbReference>
<evidence type="ECO:0000313" key="7">
    <source>
        <dbReference type="EMBL" id="GAA1382007.1"/>
    </source>
</evidence>
<evidence type="ECO:0000259" key="6">
    <source>
        <dbReference type="Pfam" id="PF00535"/>
    </source>
</evidence>
<feature type="compositionally biased region" description="Low complexity" evidence="5">
    <location>
        <begin position="364"/>
        <end position="381"/>
    </location>
</feature>
<feature type="region of interest" description="Disordered" evidence="5">
    <location>
        <begin position="1"/>
        <end position="30"/>
    </location>
</feature>
<dbReference type="InterPro" id="IPR029044">
    <property type="entry name" value="Nucleotide-diphossugar_trans"/>
</dbReference>
<proteinExistence type="inferred from homology"/>
<dbReference type="PANTHER" id="PTHR43179">
    <property type="entry name" value="RHAMNOSYLTRANSFERASE WBBL"/>
    <property type="match status" value="1"/>
</dbReference>
<feature type="region of interest" description="Disordered" evidence="5">
    <location>
        <begin position="412"/>
        <end position="432"/>
    </location>
</feature>
<name>A0ABN1XHN7_9PSEU</name>
<evidence type="ECO:0000256" key="2">
    <source>
        <dbReference type="ARBA" id="ARBA00006739"/>
    </source>
</evidence>
<comment type="pathway">
    <text evidence="1">Cell wall biogenesis; cell wall polysaccharide biosynthesis.</text>
</comment>
<gene>
    <name evidence="7" type="ORF">GCM10009613_08960</name>
</gene>
<evidence type="ECO:0000256" key="1">
    <source>
        <dbReference type="ARBA" id="ARBA00004776"/>
    </source>
</evidence>
<accession>A0ABN1XHN7</accession>
<evidence type="ECO:0000313" key="8">
    <source>
        <dbReference type="Proteomes" id="UP001501414"/>
    </source>
</evidence>
<protein>
    <recommendedName>
        <fullName evidence="6">Glycosyltransferase 2-like domain-containing protein</fullName>
    </recommendedName>
</protein>
<comment type="caution">
    <text evidence="7">The sequence shown here is derived from an EMBL/GenBank/DDBJ whole genome shotgun (WGS) entry which is preliminary data.</text>
</comment>
<dbReference type="SUPFAM" id="SSF53448">
    <property type="entry name" value="Nucleotide-diphospho-sugar transferases"/>
    <property type="match status" value="1"/>
</dbReference>
<organism evidence="7 8">
    <name type="scientific">Pseudonocardia kongjuensis</name>
    <dbReference type="NCBI Taxonomy" id="102227"/>
    <lineage>
        <taxon>Bacteria</taxon>
        <taxon>Bacillati</taxon>
        <taxon>Actinomycetota</taxon>
        <taxon>Actinomycetes</taxon>
        <taxon>Pseudonocardiales</taxon>
        <taxon>Pseudonocardiaceae</taxon>
        <taxon>Pseudonocardia</taxon>
    </lineage>
</organism>
<dbReference type="Proteomes" id="UP001501414">
    <property type="component" value="Unassembled WGS sequence"/>
</dbReference>